<organism evidence="1 2">
    <name type="scientific">Sandaracinus amylolyticus</name>
    <dbReference type="NCBI Taxonomy" id="927083"/>
    <lineage>
        <taxon>Bacteria</taxon>
        <taxon>Pseudomonadati</taxon>
        <taxon>Myxococcota</taxon>
        <taxon>Polyangia</taxon>
        <taxon>Polyangiales</taxon>
        <taxon>Sandaracinaceae</taxon>
        <taxon>Sandaracinus</taxon>
    </lineage>
</organism>
<dbReference type="RefSeq" id="WP_053238404.1">
    <property type="nucleotide sequence ID" value="NZ_CP011125.1"/>
</dbReference>
<dbReference type="AlphaFoldDB" id="A0A0F6WAF7"/>
<sequence>MPTSTRRPVAIVGLGQLGATFGMGLLRLGRPVLPVLRGDAIEALVAHDPELVIVAVAEKDQDATFAAIPAALRKRVALVQNELLPPDWQAHDIVDPTVAVVWFEKKRGRGAKVVRTTRIGGPCADLLVRALESVDLPARRVDARDLTFELVRKDLYILGSNLAGLKVGGTTADLCTTHRALVTAILEDVLALDEARLGASLPREALIECAFLDFAKDPEHASTGRSAPERLARTLARAEQLGVDIPAIRALAAETR</sequence>
<reference evidence="1 2" key="1">
    <citation type="submission" date="2015-03" db="EMBL/GenBank/DDBJ databases">
        <title>Genome assembly of Sandaracinus amylolyticus DSM 53668.</title>
        <authorList>
            <person name="Sharma G."/>
            <person name="Subramanian S."/>
        </authorList>
    </citation>
    <scope>NUCLEOTIDE SEQUENCE [LARGE SCALE GENOMIC DNA]</scope>
    <source>
        <strain evidence="1 2">DSM 53668</strain>
    </source>
</reference>
<dbReference type="Proteomes" id="UP000034883">
    <property type="component" value="Chromosome"/>
</dbReference>
<evidence type="ECO:0008006" key="3">
    <source>
        <dbReference type="Google" id="ProtNLM"/>
    </source>
</evidence>
<accession>A0A0F6WAF7</accession>
<proteinExistence type="predicted"/>
<dbReference type="STRING" id="927083.DB32_008699"/>
<dbReference type="EMBL" id="CP011125">
    <property type="protein sequence ID" value="AKF11550.1"/>
    <property type="molecule type" value="Genomic_DNA"/>
</dbReference>
<keyword evidence="2" id="KW-1185">Reference proteome</keyword>
<evidence type="ECO:0000313" key="2">
    <source>
        <dbReference type="Proteomes" id="UP000034883"/>
    </source>
</evidence>
<evidence type="ECO:0000313" key="1">
    <source>
        <dbReference type="EMBL" id="AKF11550.1"/>
    </source>
</evidence>
<name>A0A0F6WAF7_9BACT</name>
<dbReference type="KEGG" id="samy:DB32_008699"/>
<dbReference type="OrthoDB" id="5793658at2"/>
<gene>
    <name evidence="1" type="ORF">DB32_008699</name>
</gene>
<protein>
    <recommendedName>
        <fullName evidence="3">Ketopantoate reductase N-terminal domain-containing protein</fullName>
    </recommendedName>
</protein>